<dbReference type="EMBL" id="KZ084101">
    <property type="protein sequence ID" value="OSD03353.1"/>
    <property type="molecule type" value="Genomic_DNA"/>
</dbReference>
<sequence>MSRTRDIDNEDPLFTFDSYEPLAALSGLEEDARVEVPRSLTSQDSPLSTPLLASTLSPYWHSGSEQFPSTSGMNEQTSSPPKGKGVSRPMSIHHTDPLTAQLDVLSSLDSSSSDELASSSAWAELPPPRDISCSRATHPHDEAVDPAFGENVGPSSGKGKAREQPPSLPPLVFFPTGLEYTGMEWPSNDLSPQTAGPSSYGSGFASIGESEQSASHDVTPLGSPDSPTPVTQIPPRQRSLSNLSVRSTRSLSALSLSKVKGKLSGTKTPGHIVRKLRFKRGDTSPDTHDGGPPSQSPVIDTDILGGAELGRGSCFLPWTRDLKSRSIPPQGTLVDIDVGLSSPLSNVSPIYRIGMPSEAAVLRAKGRSYSSPFPLPSSPLELIPVAPAEISEPIPIEVTNYFEEYLPRELRLKVLAFIVDLYEEDHHRAIANGRWTARRAGRHRWVGVERGIVELLKLSRVSKAWQSLVYDGQLWISLPRLPPSVLARLSKSAGGFVKQLRLAGMTTLTPDVLTDMTEGFCVDVVHPGCLPHTRITTIDLQGCSALSTRSLHHLLIRSPSLEVLCVRGLPAVTNTTCTILATYCTKLVSLDMSRCSNLDGEGIRSLASSTLLRGETLRLKALKLGGLKRVTDEMMQRLGKAAPNLEVLDLSYARGLHNSGIDAFVSLTEEEAKDAESVQLTAREAGRDPTDTSKHWKRITRLRHIALSSCPMLTDHACTHLAYAVPQLEFLELAGIGPDIRDTGLVRLLETTPHIRRLDLEDACEITDTVLAALTPQPQTGTASASRNQPSPPPQTGHALEQLIISYAGNVTNDALLNLIRNCPRLRVLEADNTRMNGLVMKEFVKLSRERKHIDACVCAVDCRGVGEQAVKDVSAHTRPRKGWRAWEARKLAFLDGRDDEGLGVGQDECDETRVVLKTFYSWQTVDAVRAAREKKRKAGRRSANGSAGSAGGDVDGAAYSAAGRTRWWSPNGRRSGTGSPLVLEGPEGRDGCTVM</sequence>
<dbReference type="OrthoDB" id="550575at2759"/>
<dbReference type="SMART" id="SM00367">
    <property type="entry name" value="LRR_CC"/>
    <property type="match status" value="8"/>
</dbReference>
<gene>
    <name evidence="2" type="ORF">PYCCODRAFT_1434774</name>
</gene>
<feature type="region of interest" description="Disordered" evidence="1">
    <location>
        <begin position="778"/>
        <end position="797"/>
    </location>
</feature>
<feature type="region of interest" description="Disordered" evidence="1">
    <location>
        <begin position="934"/>
        <end position="996"/>
    </location>
</feature>
<dbReference type="AlphaFoldDB" id="A0A1Y2IRR0"/>
<feature type="region of interest" description="Disordered" evidence="1">
    <location>
        <begin position="184"/>
        <end position="245"/>
    </location>
</feature>
<feature type="compositionally biased region" description="Polar residues" evidence="1">
    <location>
        <begin position="188"/>
        <end position="201"/>
    </location>
</feature>
<feature type="compositionally biased region" description="Low complexity" evidence="1">
    <location>
        <begin position="45"/>
        <end position="58"/>
    </location>
</feature>
<protein>
    <submittedName>
        <fullName evidence="2">RNI-like protein</fullName>
    </submittedName>
</protein>
<dbReference type="STRING" id="1353009.A0A1Y2IRR0"/>
<name>A0A1Y2IRR0_TRAC3</name>
<feature type="compositionally biased region" description="Basic and acidic residues" evidence="1">
    <location>
        <begin position="987"/>
        <end position="996"/>
    </location>
</feature>
<dbReference type="Gene3D" id="3.80.10.10">
    <property type="entry name" value="Ribonuclease Inhibitor"/>
    <property type="match status" value="2"/>
</dbReference>
<feature type="compositionally biased region" description="Polar residues" evidence="1">
    <location>
        <begin position="778"/>
        <end position="789"/>
    </location>
</feature>
<reference evidence="2 3" key="1">
    <citation type="journal article" date="2015" name="Biotechnol. Biofuels">
        <title>Enhanced degradation of softwood versus hardwood by the white-rot fungus Pycnoporus coccineus.</title>
        <authorList>
            <person name="Couturier M."/>
            <person name="Navarro D."/>
            <person name="Chevret D."/>
            <person name="Henrissat B."/>
            <person name="Piumi F."/>
            <person name="Ruiz-Duenas F.J."/>
            <person name="Martinez A.T."/>
            <person name="Grigoriev I.V."/>
            <person name="Riley R."/>
            <person name="Lipzen A."/>
            <person name="Berrin J.G."/>
            <person name="Master E.R."/>
            <person name="Rosso M.N."/>
        </authorList>
    </citation>
    <scope>NUCLEOTIDE SEQUENCE [LARGE SCALE GENOMIC DNA]</scope>
    <source>
        <strain evidence="2 3">BRFM310</strain>
    </source>
</reference>
<evidence type="ECO:0000256" key="1">
    <source>
        <dbReference type="SAM" id="MobiDB-lite"/>
    </source>
</evidence>
<feature type="region of interest" description="Disordered" evidence="1">
    <location>
        <begin position="32"/>
        <end position="170"/>
    </location>
</feature>
<proteinExistence type="predicted"/>
<dbReference type="Proteomes" id="UP000193067">
    <property type="component" value="Unassembled WGS sequence"/>
</dbReference>
<feature type="region of interest" description="Disordered" evidence="1">
    <location>
        <begin position="278"/>
        <end position="298"/>
    </location>
</feature>
<evidence type="ECO:0000313" key="2">
    <source>
        <dbReference type="EMBL" id="OSD03353.1"/>
    </source>
</evidence>
<dbReference type="GO" id="GO:0031146">
    <property type="term" value="P:SCF-dependent proteasomal ubiquitin-dependent protein catabolic process"/>
    <property type="evidence" value="ECO:0007669"/>
    <property type="project" value="TreeGrafter"/>
</dbReference>
<dbReference type="SUPFAM" id="SSF52047">
    <property type="entry name" value="RNI-like"/>
    <property type="match status" value="1"/>
</dbReference>
<organism evidence="2 3">
    <name type="scientific">Trametes coccinea (strain BRFM310)</name>
    <name type="common">Pycnoporus coccineus</name>
    <dbReference type="NCBI Taxonomy" id="1353009"/>
    <lineage>
        <taxon>Eukaryota</taxon>
        <taxon>Fungi</taxon>
        <taxon>Dikarya</taxon>
        <taxon>Basidiomycota</taxon>
        <taxon>Agaricomycotina</taxon>
        <taxon>Agaricomycetes</taxon>
        <taxon>Polyporales</taxon>
        <taxon>Polyporaceae</taxon>
        <taxon>Trametes</taxon>
    </lineage>
</organism>
<evidence type="ECO:0000313" key="3">
    <source>
        <dbReference type="Proteomes" id="UP000193067"/>
    </source>
</evidence>
<dbReference type="GO" id="GO:0019005">
    <property type="term" value="C:SCF ubiquitin ligase complex"/>
    <property type="evidence" value="ECO:0007669"/>
    <property type="project" value="TreeGrafter"/>
</dbReference>
<keyword evidence="3" id="KW-1185">Reference proteome</keyword>
<feature type="compositionally biased region" description="Polar residues" evidence="1">
    <location>
        <begin position="63"/>
        <end position="80"/>
    </location>
</feature>
<dbReference type="InterPro" id="IPR006553">
    <property type="entry name" value="Leu-rich_rpt_Cys-con_subtyp"/>
</dbReference>
<dbReference type="PANTHER" id="PTHR13318">
    <property type="entry name" value="PARTNER OF PAIRED, ISOFORM B-RELATED"/>
    <property type="match status" value="1"/>
</dbReference>
<dbReference type="Pfam" id="PF13516">
    <property type="entry name" value="LRR_6"/>
    <property type="match status" value="1"/>
</dbReference>
<accession>A0A1Y2IRR0</accession>
<dbReference type="InterPro" id="IPR032675">
    <property type="entry name" value="LRR_dom_sf"/>
</dbReference>
<dbReference type="InterPro" id="IPR001611">
    <property type="entry name" value="Leu-rich_rpt"/>
</dbReference>
<feature type="compositionally biased region" description="Low complexity" evidence="1">
    <location>
        <begin position="102"/>
        <end position="124"/>
    </location>
</feature>
<feature type="compositionally biased region" description="Basic and acidic residues" evidence="1">
    <location>
        <begin position="279"/>
        <end position="289"/>
    </location>
</feature>